<keyword evidence="2" id="KW-1185">Reference proteome</keyword>
<sequence>MRVFVVFNLKPGVDPAEYEAWAKSTDIPVVRGLGSIAGFDVYRSTGLLGSDAQPPYAYIEVIEVADDAAFGDDVSTPQMQDIAAQFQTFADNPQFMVMQDITEAQ</sequence>
<dbReference type="Gene3D" id="3.30.70.100">
    <property type="match status" value="1"/>
</dbReference>
<evidence type="ECO:0000313" key="2">
    <source>
        <dbReference type="Proteomes" id="UP000201613"/>
    </source>
</evidence>
<dbReference type="RefSeq" id="WP_093992371.1">
    <property type="nucleotide sequence ID" value="NZ_FXZK01000004.1"/>
</dbReference>
<dbReference type="Pfam" id="PF11639">
    <property type="entry name" value="HapK"/>
    <property type="match status" value="1"/>
</dbReference>
<dbReference type="SUPFAM" id="SSF54909">
    <property type="entry name" value="Dimeric alpha+beta barrel"/>
    <property type="match status" value="1"/>
</dbReference>
<dbReference type="AlphaFoldDB" id="A0A238LGT0"/>
<dbReference type="OrthoDB" id="4731620at2"/>
<dbReference type="InterPro" id="IPR021667">
    <property type="entry name" value="HapK"/>
</dbReference>
<dbReference type="Proteomes" id="UP000201613">
    <property type="component" value="Unassembled WGS sequence"/>
</dbReference>
<reference evidence="1 2" key="1">
    <citation type="submission" date="2017-05" db="EMBL/GenBank/DDBJ databases">
        <authorList>
            <person name="Song R."/>
            <person name="Chenine A.L."/>
            <person name="Ruprecht R.M."/>
        </authorList>
    </citation>
    <scope>NUCLEOTIDE SEQUENCE [LARGE SCALE GENOMIC DNA]</scope>
    <source>
        <strain evidence="1 2">CECT 8899</strain>
    </source>
</reference>
<organism evidence="1 2">
    <name type="scientific">Flavimaricola marinus</name>
    <dbReference type="NCBI Taxonomy" id="1819565"/>
    <lineage>
        <taxon>Bacteria</taxon>
        <taxon>Pseudomonadati</taxon>
        <taxon>Pseudomonadota</taxon>
        <taxon>Alphaproteobacteria</taxon>
        <taxon>Rhodobacterales</taxon>
        <taxon>Paracoccaceae</taxon>
        <taxon>Flavimaricola</taxon>
    </lineage>
</organism>
<gene>
    <name evidence="1" type="ORF">LOM8899_02315</name>
</gene>
<dbReference type="InterPro" id="IPR011008">
    <property type="entry name" value="Dimeric_a/b-barrel"/>
</dbReference>
<evidence type="ECO:0000313" key="1">
    <source>
        <dbReference type="EMBL" id="SMY08166.1"/>
    </source>
</evidence>
<dbReference type="EMBL" id="FXZK01000004">
    <property type="protein sequence ID" value="SMY08166.1"/>
    <property type="molecule type" value="Genomic_DNA"/>
</dbReference>
<name>A0A238LGT0_9RHOB</name>
<proteinExistence type="predicted"/>
<accession>A0A238LGT0</accession>
<protein>
    <submittedName>
        <fullName evidence="1">REDY-like protein HapK</fullName>
    </submittedName>
</protein>